<dbReference type="PANTHER" id="PTHR12154:SF4">
    <property type="entry name" value="UDP-N-ACETYLGLUCOSAMINE TRANSFERASE SUBUNIT ALG14 HOMOLOG"/>
    <property type="match status" value="1"/>
</dbReference>
<sequence length="277" mass="30679">MFSIVINGELQGRVKGACDRERSCLPTFFSSLGVTSYYSSRFLSLSASKAVVLPSSCLLRRSLAQLAPPAKIVVVINHGRRCVYCYNDGIHASDMGIYILRKMLLLVLRTKTEEEQQPFFFFRSVQNLQQEQNDLIHGLGLDLARWICAEVDVGGHTAEMLNLLSVLHTDSFTPRLYIAAATDNMSLQKARLFENSVIDKEFRMAALKCKLSRVSATLLYKILFTAVPSGSNCCYVSIVAFQTDSAFLSVLDCIVLSIHASALFWLSSNVAATALLD</sequence>
<proteinExistence type="inferred from homology"/>
<keyword evidence="9" id="KW-1185">Reference proteome</keyword>
<dbReference type="GO" id="GO:0043541">
    <property type="term" value="C:UDP-N-acetylglucosamine transferase complex"/>
    <property type="evidence" value="ECO:0007669"/>
    <property type="project" value="TreeGrafter"/>
</dbReference>
<dbReference type="GO" id="GO:0006488">
    <property type="term" value="P:dolichol-linked oligosaccharide biosynthetic process"/>
    <property type="evidence" value="ECO:0007669"/>
    <property type="project" value="InterPro"/>
</dbReference>
<reference evidence="8 9" key="1">
    <citation type="journal article" date="2019" name="Genome Biol. Evol.">
        <title>The Rhododendron genome and chromosomal organization provide insight into shared whole-genome duplications across the heath family (Ericaceae).</title>
        <authorList>
            <person name="Soza V.L."/>
            <person name="Lindsley D."/>
            <person name="Waalkes A."/>
            <person name="Ramage E."/>
            <person name="Patwardhan R.P."/>
            <person name="Burton J.N."/>
            <person name="Adey A."/>
            <person name="Kumar A."/>
            <person name="Qiu R."/>
            <person name="Shendure J."/>
            <person name="Hall B."/>
        </authorList>
    </citation>
    <scope>NUCLEOTIDE SEQUENCE [LARGE SCALE GENOMIC DNA]</scope>
    <source>
        <strain evidence="8">RSF 1966-606</strain>
    </source>
</reference>
<keyword evidence="7" id="KW-0472">Membrane</keyword>
<evidence type="ECO:0000313" key="8">
    <source>
        <dbReference type="EMBL" id="KAE9452488.1"/>
    </source>
</evidence>
<dbReference type="AlphaFoldDB" id="A0A6A4LD78"/>
<comment type="subcellular location">
    <subcellularLocation>
        <location evidence="1">Endoplasmic reticulum membrane</location>
        <topology evidence="1">Single-pass membrane protein</topology>
    </subcellularLocation>
</comment>
<dbReference type="InterPro" id="IPR013969">
    <property type="entry name" value="Oligosacch_biosynth_Alg14"/>
</dbReference>
<comment type="caution">
    <text evidence="8">The sequence shown here is derived from an EMBL/GenBank/DDBJ whole genome shotgun (WGS) entry which is preliminary data.</text>
</comment>
<feature type="non-terminal residue" evidence="8">
    <location>
        <position position="1"/>
    </location>
</feature>
<keyword evidence="5" id="KW-0256">Endoplasmic reticulum</keyword>
<keyword evidence="4" id="KW-0812">Transmembrane</keyword>
<evidence type="ECO:0000256" key="7">
    <source>
        <dbReference type="ARBA" id="ARBA00023136"/>
    </source>
</evidence>
<evidence type="ECO:0000256" key="4">
    <source>
        <dbReference type="ARBA" id="ARBA00022692"/>
    </source>
</evidence>
<dbReference type="Proteomes" id="UP000428333">
    <property type="component" value="Linkage Group LG09"/>
</dbReference>
<dbReference type="PANTHER" id="PTHR12154">
    <property type="entry name" value="GLYCOSYL TRANSFERASE-RELATED"/>
    <property type="match status" value="1"/>
</dbReference>
<evidence type="ECO:0000256" key="6">
    <source>
        <dbReference type="ARBA" id="ARBA00022989"/>
    </source>
</evidence>
<accession>A0A6A4LD78</accession>
<protein>
    <recommendedName>
        <fullName evidence="3">UDP-N-acetylglucosamine transferase subunit ALG14</fullName>
    </recommendedName>
</protein>
<evidence type="ECO:0000256" key="3">
    <source>
        <dbReference type="ARBA" id="ARBA00017467"/>
    </source>
</evidence>
<gene>
    <name evidence="8" type="ORF">C3L33_15618</name>
</gene>
<dbReference type="GO" id="GO:0004577">
    <property type="term" value="F:N-acetylglucosaminyldiphosphodolichol N-acetylglucosaminyltransferase activity"/>
    <property type="evidence" value="ECO:0007669"/>
    <property type="project" value="TreeGrafter"/>
</dbReference>
<evidence type="ECO:0000256" key="5">
    <source>
        <dbReference type="ARBA" id="ARBA00022824"/>
    </source>
</evidence>
<evidence type="ECO:0000313" key="9">
    <source>
        <dbReference type="Proteomes" id="UP000428333"/>
    </source>
</evidence>
<dbReference type="OrthoDB" id="17098at2759"/>
<name>A0A6A4LD78_9ERIC</name>
<evidence type="ECO:0000256" key="1">
    <source>
        <dbReference type="ARBA" id="ARBA00004389"/>
    </source>
</evidence>
<organism evidence="8 9">
    <name type="scientific">Rhododendron williamsianum</name>
    <dbReference type="NCBI Taxonomy" id="262921"/>
    <lineage>
        <taxon>Eukaryota</taxon>
        <taxon>Viridiplantae</taxon>
        <taxon>Streptophyta</taxon>
        <taxon>Embryophyta</taxon>
        <taxon>Tracheophyta</taxon>
        <taxon>Spermatophyta</taxon>
        <taxon>Magnoliopsida</taxon>
        <taxon>eudicotyledons</taxon>
        <taxon>Gunneridae</taxon>
        <taxon>Pentapetalae</taxon>
        <taxon>asterids</taxon>
        <taxon>Ericales</taxon>
        <taxon>Ericaceae</taxon>
        <taxon>Ericoideae</taxon>
        <taxon>Rhodoreae</taxon>
        <taxon>Rhododendron</taxon>
    </lineage>
</organism>
<comment type="similarity">
    <text evidence="2">Belongs to the ALG14 family.</text>
</comment>
<dbReference type="Pfam" id="PF08660">
    <property type="entry name" value="Alg14"/>
    <property type="match status" value="1"/>
</dbReference>
<keyword evidence="6" id="KW-1133">Transmembrane helix</keyword>
<dbReference type="EMBL" id="QEFC01002394">
    <property type="protein sequence ID" value="KAE9452488.1"/>
    <property type="molecule type" value="Genomic_DNA"/>
</dbReference>
<evidence type="ECO:0000256" key="2">
    <source>
        <dbReference type="ARBA" id="ARBA00009731"/>
    </source>
</evidence>